<dbReference type="GO" id="GO:0016740">
    <property type="term" value="F:transferase activity"/>
    <property type="evidence" value="ECO:0007669"/>
    <property type="project" value="UniProtKB-KW"/>
</dbReference>
<evidence type="ECO:0000313" key="4">
    <source>
        <dbReference type="Proteomes" id="UP000011021"/>
    </source>
</evidence>
<sequence length="361" mass="40854">MPAEHASPAPTPAAPAAARDDARLEELKTWLASLPESHALDVATLAPASSDASFRRYFRLKATLPQAVGTGTAIVMDAPPPQEDCRPFVHAAEIMGAAGLTVPRVHAADLERGFLLLDDLGNRTYLAELDAKTAPSLYAAASEALVKLQRASQPGVFPEYDRELLLRELMLYPDWYIARHKGVTLSEKETQVLQQGFEKILANVLAQPRGYVHRDYHSRNLMILEAPRLPGVLDFQDAVHGPLTYDLVSLLRDAYIQWDEEQVLDWTIRHWERARAAKLPVPADFSDFYRDFEWMGIQRHLKVLGIFARLWHRDGKDGYLKDMPLVAHYVHAALKRYDELAPLCRLFERIEGIDAQHRYTF</sequence>
<dbReference type="Proteomes" id="UP000011021">
    <property type="component" value="Unassembled WGS sequence"/>
</dbReference>
<comment type="caution">
    <text evidence="3">The sequence shown here is derived from an EMBL/GenBank/DDBJ whole genome shotgun (WGS) entry which is preliminary data.</text>
</comment>
<dbReference type="SUPFAM" id="SSF56112">
    <property type="entry name" value="Protein kinase-like (PK-like)"/>
    <property type="match status" value="1"/>
</dbReference>
<gene>
    <name evidence="3" type="ORF">HMPREF0551_0144</name>
</gene>
<feature type="domain" description="Aminoglycoside phosphotransferase" evidence="2">
    <location>
        <begin position="45"/>
        <end position="270"/>
    </location>
</feature>
<accession>E7RUH8</accession>
<dbReference type="InterPro" id="IPR011009">
    <property type="entry name" value="Kinase-like_dom_sf"/>
</dbReference>
<dbReference type="Pfam" id="PF01636">
    <property type="entry name" value="APH"/>
    <property type="match status" value="1"/>
</dbReference>
<protein>
    <submittedName>
        <fullName evidence="3">Phosphotransferase enzyme family</fullName>
    </submittedName>
</protein>
<evidence type="ECO:0000256" key="1">
    <source>
        <dbReference type="SAM" id="MobiDB-lite"/>
    </source>
</evidence>
<keyword evidence="3" id="KW-0808">Transferase</keyword>
<dbReference type="HOGENOM" id="CLU_021467_1_0_4"/>
<dbReference type="InterPro" id="IPR002575">
    <property type="entry name" value="Aminoglycoside_PTrfase"/>
</dbReference>
<feature type="region of interest" description="Disordered" evidence="1">
    <location>
        <begin position="1"/>
        <end position="20"/>
    </location>
</feature>
<dbReference type="RefSeq" id="WP_005671894.1">
    <property type="nucleotide sequence ID" value="NZ_CP146288.1"/>
</dbReference>
<dbReference type="Gene3D" id="3.90.1200.10">
    <property type="match status" value="1"/>
</dbReference>
<organism evidence="3 4">
    <name type="scientific">Lautropia mirabilis ATCC 51599</name>
    <dbReference type="NCBI Taxonomy" id="887898"/>
    <lineage>
        <taxon>Bacteria</taxon>
        <taxon>Pseudomonadati</taxon>
        <taxon>Pseudomonadota</taxon>
        <taxon>Betaproteobacteria</taxon>
        <taxon>Burkholderiales</taxon>
        <taxon>Burkholderiaceae</taxon>
        <taxon>Lautropia</taxon>
    </lineage>
</organism>
<keyword evidence="4" id="KW-1185">Reference proteome</keyword>
<evidence type="ECO:0000259" key="2">
    <source>
        <dbReference type="Pfam" id="PF01636"/>
    </source>
</evidence>
<proteinExistence type="predicted"/>
<dbReference type="eggNOG" id="COG3178">
    <property type="taxonomic scope" value="Bacteria"/>
</dbReference>
<dbReference type="STRING" id="887898.HMPREF0551_0144"/>
<dbReference type="EMBL" id="AEQP01000001">
    <property type="protein sequence ID" value="EFV95961.1"/>
    <property type="molecule type" value="Genomic_DNA"/>
</dbReference>
<reference evidence="3 4" key="1">
    <citation type="submission" date="2010-12" db="EMBL/GenBank/DDBJ databases">
        <authorList>
            <person name="Muzny D."/>
            <person name="Qin X."/>
            <person name="Deng J."/>
            <person name="Jiang H."/>
            <person name="Liu Y."/>
            <person name="Qu J."/>
            <person name="Song X.-Z."/>
            <person name="Zhang L."/>
            <person name="Thornton R."/>
            <person name="Coyle M."/>
            <person name="Francisco L."/>
            <person name="Jackson L."/>
            <person name="Javaid M."/>
            <person name="Korchina V."/>
            <person name="Kovar C."/>
            <person name="Mata R."/>
            <person name="Mathew T."/>
            <person name="Ngo R."/>
            <person name="Nguyen L."/>
            <person name="Nguyen N."/>
            <person name="Okwuonu G."/>
            <person name="Ongeri F."/>
            <person name="Pham C."/>
            <person name="Simmons D."/>
            <person name="Wilczek-Boney K."/>
            <person name="Hale W."/>
            <person name="Jakkamsetti A."/>
            <person name="Pham P."/>
            <person name="Ruth R."/>
            <person name="San Lucas F."/>
            <person name="Warren J."/>
            <person name="Zhang J."/>
            <person name="Zhao Z."/>
            <person name="Zhou C."/>
            <person name="Zhu D."/>
            <person name="Lee S."/>
            <person name="Bess C."/>
            <person name="Blankenburg K."/>
            <person name="Forbes L."/>
            <person name="Fu Q."/>
            <person name="Gubbala S."/>
            <person name="Hirani K."/>
            <person name="Jayaseelan J.C."/>
            <person name="Lara F."/>
            <person name="Munidasa M."/>
            <person name="Palculict T."/>
            <person name="Patil S."/>
            <person name="Pu L.-L."/>
            <person name="Saada N."/>
            <person name="Tang L."/>
            <person name="Weissenberger G."/>
            <person name="Zhu Y."/>
            <person name="Hemphill L."/>
            <person name="Shang Y."/>
            <person name="Youmans B."/>
            <person name="Ayvaz T."/>
            <person name="Ross M."/>
            <person name="Santibanez J."/>
            <person name="Aqrawi P."/>
            <person name="Gross S."/>
            <person name="Joshi V."/>
            <person name="Fowler G."/>
            <person name="Nazareth L."/>
            <person name="Reid J."/>
            <person name="Worley K."/>
            <person name="Petrosino J."/>
            <person name="Highlander S."/>
            <person name="Gibbs R."/>
        </authorList>
    </citation>
    <scope>NUCLEOTIDE SEQUENCE [LARGE SCALE GENOMIC DNA]</scope>
    <source>
        <strain evidence="3 4">ATCC 51599</strain>
    </source>
</reference>
<name>E7RUH8_9BURK</name>
<evidence type="ECO:0000313" key="3">
    <source>
        <dbReference type="EMBL" id="EFV95961.1"/>
    </source>
</evidence>
<dbReference type="Gene3D" id="3.30.200.20">
    <property type="entry name" value="Phosphorylase Kinase, domain 1"/>
    <property type="match status" value="1"/>
</dbReference>
<dbReference type="AlphaFoldDB" id="E7RUH8"/>